<dbReference type="EMBL" id="KN881630">
    <property type="protein sequence ID" value="KIY52733.1"/>
    <property type="molecule type" value="Genomic_DNA"/>
</dbReference>
<feature type="compositionally biased region" description="Low complexity" evidence="1">
    <location>
        <begin position="65"/>
        <end position="80"/>
    </location>
</feature>
<feature type="region of interest" description="Disordered" evidence="1">
    <location>
        <begin position="55"/>
        <end position="83"/>
    </location>
</feature>
<proteinExistence type="predicted"/>
<sequence>MSSASQESASVARPRQSSHAVKPDDPQAVDAACQRCLQKSRFRLFEVLRSKFSKTGRHSAHGPHSLVTSDDTSPSPSLHLSDSRSLHDFQTIDIDAYASGNDGQTEDEYRWAILYENQRGITIFSTPYYSSLGLLPFDPSPFTLPGFSSKRSKQPRLSLQAYPLPDGNWRWVSKSWMVDMHADPGRQIQYDGFEYNWLFRKAHWRSQIGRFNAGGFVRRRRWIRLMMRPGITSDSTDPLDAGADVTTSPVRDWTTDVSLGVDTTMQRSSFTSSSIFPPPATSSLDTQSIERVWRGKDIEADWKRCRNLLSRMGRDGLRLDLWKQWLPPSCDTSPDNSFDPNIARPSIEYIETVLHKYVG</sequence>
<gene>
    <name evidence="3" type="ORF">FISHEDRAFT_69548</name>
</gene>
<evidence type="ECO:0000313" key="4">
    <source>
        <dbReference type="Proteomes" id="UP000054144"/>
    </source>
</evidence>
<keyword evidence="4" id="KW-1185">Reference proteome</keyword>
<protein>
    <recommendedName>
        <fullName evidence="2">TECPR1-like DysF domain-containing protein</fullName>
    </recommendedName>
</protein>
<feature type="compositionally biased region" description="Polar residues" evidence="1">
    <location>
        <begin position="1"/>
        <end position="19"/>
    </location>
</feature>
<feature type="region of interest" description="Disordered" evidence="1">
    <location>
        <begin position="1"/>
        <end position="29"/>
    </location>
</feature>
<evidence type="ECO:0000256" key="1">
    <source>
        <dbReference type="SAM" id="MobiDB-lite"/>
    </source>
</evidence>
<reference evidence="3 4" key="1">
    <citation type="journal article" date="2015" name="Fungal Genet. Biol.">
        <title>Evolution of novel wood decay mechanisms in Agaricales revealed by the genome sequences of Fistulina hepatica and Cylindrobasidium torrendii.</title>
        <authorList>
            <person name="Floudas D."/>
            <person name="Held B.W."/>
            <person name="Riley R."/>
            <person name="Nagy L.G."/>
            <person name="Koehler G."/>
            <person name="Ransdell A.S."/>
            <person name="Younus H."/>
            <person name="Chow J."/>
            <person name="Chiniquy J."/>
            <person name="Lipzen A."/>
            <person name="Tritt A."/>
            <person name="Sun H."/>
            <person name="Haridas S."/>
            <person name="LaButti K."/>
            <person name="Ohm R.A."/>
            <person name="Kues U."/>
            <person name="Blanchette R.A."/>
            <person name="Grigoriev I.V."/>
            <person name="Minto R.E."/>
            <person name="Hibbett D.S."/>
        </authorList>
    </citation>
    <scope>NUCLEOTIDE SEQUENCE [LARGE SCALE GENOMIC DNA]</scope>
    <source>
        <strain evidence="3 4">ATCC 64428</strain>
    </source>
</reference>
<organism evidence="3 4">
    <name type="scientific">Fistulina hepatica ATCC 64428</name>
    <dbReference type="NCBI Taxonomy" id="1128425"/>
    <lineage>
        <taxon>Eukaryota</taxon>
        <taxon>Fungi</taxon>
        <taxon>Dikarya</taxon>
        <taxon>Basidiomycota</taxon>
        <taxon>Agaricomycotina</taxon>
        <taxon>Agaricomycetes</taxon>
        <taxon>Agaricomycetidae</taxon>
        <taxon>Agaricales</taxon>
        <taxon>Fistulinaceae</taxon>
        <taxon>Fistulina</taxon>
    </lineage>
</organism>
<dbReference type="Proteomes" id="UP000054144">
    <property type="component" value="Unassembled WGS sequence"/>
</dbReference>
<evidence type="ECO:0000259" key="2">
    <source>
        <dbReference type="Pfam" id="PF06398"/>
    </source>
</evidence>
<evidence type="ECO:0000313" key="3">
    <source>
        <dbReference type="EMBL" id="KIY52733.1"/>
    </source>
</evidence>
<dbReference type="InterPro" id="IPR010482">
    <property type="entry name" value="TECPR1-like_DysF"/>
</dbReference>
<dbReference type="Pfam" id="PF06398">
    <property type="entry name" value="Pex24p"/>
    <property type="match status" value="1"/>
</dbReference>
<name>A0A0D7APM5_9AGAR</name>
<dbReference type="GO" id="GO:0005778">
    <property type="term" value="C:peroxisomal membrane"/>
    <property type="evidence" value="ECO:0007669"/>
    <property type="project" value="UniProtKB-ARBA"/>
</dbReference>
<dbReference type="AlphaFoldDB" id="A0A0D7APM5"/>
<dbReference type="GO" id="GO:0007031">
    <property type="term" value="P:peroxisome organization"/>
    <property type="evidence" value="ECO:0007669"/>
    <property type="project" value="UniProtKB-ARBA"/>
</dbReference>
<accession>A0A0D7APM5</accession>
<feature type="domain" description="TECPR1-like DysF" evidence="2">
    <location>
        <begin position="66"/>
        <end position="224"/>
    </location>
</feature>
<dbReference type="OrthoDB" id="72441at2759"/>